<evidence type="ECO:0000259" key="1">
    <source>
        <dbReference type="Pfam" id="PF07171"/>
    </source>
</evidence>
<dbReference type="InterPro" id="IPR015995">
    <property type="entry name" value="MlrC_N"/>
</dbReference>
<dbReference type="PIRSF" id="PIRSF012702">
    <property type="entry name" value="UCP012702"/>
    <property type="match status" value="1"/>
</dbReference>
<organism evidence="3 4">
    <name type="scientific">Oceanispirochaeta crateris</name>
    <dbReference type="NCBI Taxonomy" id="2518645"/>
    <lineage>
        <taxon>Bacteria</taxon>
        <taxon>Pseudomonadati</taxon>
        <taxon>Spirochaetota</taxon>
        <taxon>Spirochaetia</taxon>
        <taxon>Spirochaetales</taxon>
        <taxon>Spirochaetaceae</taxon>
        <taxon>Oceanispirochaeta</taxon>
    </lineage>
</organism>
<dbReference type="Pfam" id="PF07171">
    <property type="entry name" value="MlrC_C"/>
    <property type="match status" value="1"/>
</dbReference>
<proteinExistence type="predicted"/>
<name>A0A5C1QQC7_9SPIO</name>
<dbReference type="EMBL" id="CP036150">
    <property type="protein sequence ID" value="QEN09568.1"/>
    <property type="molecule type" value="Genomic_DNA"/>
</dbReference>
<sequence length="496" mass="54095">MKRILTASLHHESNTFNPIITGRDDFSILYGDELFASLNDSDSISGVVKTLQDEGYQIVPTVCARAVPNGVVSKELYQELKADILERAKKAASEGPIDALCLSLHGSMRIEEIGEAEGDLLEALRALFPDQPLFSSLDMHTTYSKRMHRHADGFVGYKCAPHTDCFETGAHAARMTIAALERGVNPVSAWVRIPFLVAGEKSETTTEPMKTLISALRDCEKQKGILAASYLMGFPWADTPESGVSVLVVTDNDQNLAATEAVRLAKLFWARRADFSFHTETYPEKEALDAVFNAVATGPTPIYLSDSGDNPTAGSSGDCTGLLKLLLDDVRTDQLSHPVIYGGIYDPQAVQNCKGKIGMGVDLKLGAAFDSRTTSPLHLKGTVKSFFTGWGVYKSDLVLYSVSGVDIVITSKHIGFVDPQMFRDLGVEPSTAEIVVCKLGYLTAPQRAVAKKSIMALSKGSSNEDLRTLPFKQIQRPLYPLDLGFEYNPSEFLIVE</sequence>
<dbReference type="KEGG" id="ock:EXM22_16860"/>
<dbReference type="RefSeq" id="WP_149487642.1">
    <property type="nucleotide sequence ID" value="NZ_CP036150.1"/>
</dbReference>
<evidence type="ECO:0000259" key="2">
    <source>
        <dbReference type="Pfam" id="PF07364"/>
    </source>
</evidence>
<dbReference type="OrthoDB" id="9815420at2"/>
<keyword evidence="4" id="KW-1185">Reference proteome</keyword>
<accession>A0A5C1QQC7</accession>
<dbReference type="AlphaFoldDB" id="A0A5C1QQC7"/>
<protein>
    <submittedName>
        <fullName evidence="3">M81 family peptidase</fullName>
    </submittedName>
</protein>
<dbReference type="Proteomes" id="UP000324209">
    <property type="component" value="Chromosome"/>
</dbReference>
<dbReference type="Pfam" id="PF07364">
    <property type="entry name" value="DUF1485"/>
    <property type="match status" value="1"/>
</dbReference>
<feature type="domain" description="Microcystin LR degradation protein MlrC C-terminal" evidence="1">
    <location>
        <begin position="304"/>
        <end position="472"/>
    </location>
</feature>
<gene>
    <name evidence="3" type="ORF">EXM22_16860</name>
</gene>
<dbReference type="InterPro" id="IPR010799">
    <property type="entry name" value="MlrC_C"/>
</dbReference>
<feature type="domain" description="Microcystin LR degradation protein MlrC N-terminal" evidence="2">
    <location>
        <begin position="3"/>
        <end position="289"/>
    </location>
</feature>
<reference evidence="3 4" key="1">
    <citation type="submission" date="2019-02" db="EMBL/GenBank/DDBJ databases">
        <title>Complete Genome Sequence and Methylome Analysis of free living Spirochaetas.</title>
        <authorList>
            <person name="Fomenkov A."/>
            <person name="Dubinina G."/>
            <person name="Leshcheva N."/>
            <person name="Mikheeva N."/>
            <person name="Grabovich M."/>
            <person name="Vincze T."/>
            <person name="Roberts R.J."/>
        </authorList>
    </citation>
    <scope>NUCLEOTIDE SEQUENCE [LARGE SCALE GENOMIC DNA]</scope>
    <source>
        <strain evidence="3 4">K2</strain>
    </source>
</reference>
<evidence type="ECO:0000313" key="4">
    <source>
        <dbReference type="Proteomes" id="UP000324209"/>
    </source>
</evidence>
<dbReference type="InterPro" id="IPR009197">
    <property type="entry name" value="MlrC"/>
</dbReference>
<evidence type="ECO:0000313" key="3">
    <source>
        <dbReference type="EMBL" id="QEN09568.1"/>
    </source>
</evidence>